<proteinExistence type="predicted"/>
<feature type="domain" description="PWWP" evidence="2">
    <location>
        <begin position="74"/>
        <end position="136"/>
    </location>
</feature>
<evidence type="ECO:0000256" key="1">
    <source>
        <dbReference type="SAM" id="MobiDB-lite"/>
    </source>
</evidence>
<dbReference type="Gene3D" id="2.30.30.140">
    <property type="match status" value="1"/>
</dbReference>
<dbReference type="SMART" id="SM00293">
    <property type="entry name" value="PWWP"/>
    <property type="match status" value="1"/>
</dbReference>
<dbReference type="InterPro" id="IPR053063">
    <property type="entry name" value="PWWP_domain_containing_PDP"/>
</dbReference>
<organism evidence="3 4">
    <name type="scientific">Phoenix dactylifera</name>
    <name type="common">Date palm</name>
    <dbReference type="NCBI Taxonomy" id="42345"/>
    <lineage>
        <taxon>Eukaryota</taxon>
        <taxon>Viridiplantae</taxon>
        <taxon>Streptophyta</taxon>
        <taxon>Embryophyta</taxon>
        <taxon>Tracheophyta</taxon>
        <taxon>Spermatophyta</taxon>
        <taxon>Magnoliopsida</taxon>
        <taxon>Liliopsida</taxon>
        <taxon>Arecaceae</taxon>
        <taxon>Coryphoideae</taxon>
        <taxon>Phoeniceae</taxon>
        <taxon>Phoenix</taxon>
    </lineage>
</organism>
<dbReference type="OrthoDB" id="62853at2759"/>
<protein>
    <submittedName>
        <fullName evidence="4">DNA (Cytosine-5)-methyltransferase 3A-like</fullName>
    </submittedName>
</protein>
<dbReference type="InterPro" id="IPR000313">
    <property type="entry name" value="PWWP_dom"/>
</dbReference>
<dbReference type="RefSeq" id="XP_026658391.2">
    <property type="nucleotide sequence ID" value="XM_026802590.2"/>
</dbReference>
<name>A0A8B8J1B3_PHODC</name>
<keyword evidence="3" id="KW-1185">Reference proteome</keyword>
<gene>
    <name evidence="4" type="primary">LOC103702061</name>
</gene>
<dbReference type="PANTHER" id="PTHR42851:SF12">
    <property type="entry name" value="PWWP DOMAIN PROTEIN"/>
    <property type="match status" value="1"/>
</dbReference>
<feature type="compositionally biased region" description="Basic and acidic residues" evidence="1">
    <location>
        <begin position="8"/>
        <end position="19"/>
    </location>
</feature>
<dbReference type="KEGG" id="pda:103702061"/>
<evidence type="ECO:0000259" key="2">
    <source>
        <dbReference type="PROSITE" id="PS50812"/>
    </source>
</evidence>
<dbReference type="PANTHER" id="PTHR42851">
    <property type="entry name" value="ALDOLASE-RELATED"/>
    <property type="match status" value="1"/>
</dbReference>
<sequence length="254" mass="27742">METLETTETLRDDSSKKPSETQTLEALAGLRVSEPGFPPEGEPLAPAPGEEAKTLGSGLPPEAGEREERHSFAVGDFVWGKIKSHPWWPGQVYDPSRASDHAKRVHRRDRSVLVAYFGDDSFAWCHPAQLRPFVLDFHQMVKQSSSRSFVSAVEDVLGEIGRCLELELTCHCVPREARPASARGQVGKAPVVNFAPLEFHEHLCDAACDVSVVDMLESAMLRSWVLAFGKGWSNGSGWVPPSPGDNGPGGQDRS</sequence>
<dbReference type="PROSITE" id="PS50812">
    <property type="entry name" value="PWWP"/>
    <property type="match status" value="1"/>
</dbReference>
<dbReference type="SUPFAM" id="SSF63748">
    <property type="entry name" value="Tudor/PWWP/MBT"/>
    <property type="match status" value="1"/>
</dbReference>
<reference evidence="4" key="2">
    <citation type="submission" date="2025-08" db="UniProtKB">
        <authorList>
            <consortium name="RefSeq"/>
        </authorList>
    </citation>
    <scope>IDENTIFICATION</scope>
    <source>
        <tissue evidence="4">Young leaves</tissue>
    </source>
</reference>
<dbReference type="AlphaFoldDB" id="A0A8B8J1B3"/>
<dbReference type="Proteomes" id="UP000228380">
    <property type="component" value="Chromosome 6"/>
</dbReference>
<accession>A0A8B8J1B3</accession>
<evidence type="ECO:0000313" key="4">
    <source>
        <dbReference type="RefSeq" id="XP_026658391.2"/>
    </source>
</evidence>
<dbReference type="GeneID" id="103702061"/>
<dbReference type="Pfam" id="PF00855">
    <property type="entry name" value="PWWP"/>
    <property type="match status" value="1"/>
</dbReference>
<evidence type="ECO:0000313" key="3">
    <source>
        <dbReference type="Proteomes" id="UP000228380"/>
    </source>
</evidence>
<dbReference type="CDD" id="cd05162">
    <property type="entry name" value="PWWP"/>
    <property type="match status" value="1"/>
</dbReference>
<feature type="region of interest" description="Disordered" evidence="1">
    <location>
        <begin position="1"/>
        <end position="67"/>
    </location>
</feature>
<reference evidence="3" key="1">
    <citation type="journal article" date="2019" name="Nat. Commun.">
        <title>Genome-wide association mapping of date palm fruit traits.</title>
        <authorList>
            <person name="Hazzouri K.M."/>
            <person name="Gros-Balthazard M."/>
            <person name="Flowers J.M."/>
            <person name="Copetti D."/>
            <person name="Lemansour A."/>
            <person name="Lebrun M."/>
            <person name="Masmoudi K."/>
            <person name="Ferrand S."/>
            <person name="Dhar M.I."/>
            <person name="Fresquez Z.A."/>
            <person name="Rosas U."/>
            <person name="Zhang J."/>
            <person name="Talag J."/>
            <person name="Lee S."/>
            <person name="Kudrna D."/>
            <person name="Powell R.F."/>
            <person name="Leitch I.J."/>
            <person name="Krueger R.R."/>
            <person name="Wing R.A."/>
            <person name="Amiri K.M.A."/>
            <person name="Purugganan M.D."/>
        </authorList>
    </citation>
    <scope>NUCLEOTIDE SEQUENCE [LARGE SCALE GENOMIC DNA]</scope>
    <source>
        <strain evidence="3">cv. Khalas</strain>
    </source>
</reference>